<keyword evidence="3" id="KW-1185">Reference proteome</keyword>
<reference evidence="2 3" key="1">
    <citation type="submission" date="2019-08" db="EMBL/GenBank/DDBJ databases">
        <title>In-depth cultivation of the pig gut microbiome towards novel bacterial diversity and tailored functional studies.</title>
        <authorList>
            <person name="Wylensek D."/>
            <person name="Hitch T.C.A."/>
            <person name="Clavel T."/>
        </authorList>
    </citation>
    <scope>NUCLEOTIDE SEQUENCE [LARGE SCALE GENOMIC DNA]</scope>
    <source>
        <strain evidence="2 3">WCA-383-APC-5B</strain>
    </source>
</reference>
<dbReference type="EMBL" id="VULX01000045">
    <property type="protein sequence ID" value="MSR92678.1"/>
    <property type="molecule type" value="Genomic_DNA"/>
</dbReference>
<accession>A0A7X2N0Y3</accession>
<proteinExistence type="predicted"/>
<gene>
    <name evidence="2" type="ORF">FYJ33_15225</name>
</gene>
<evidence type="ECO:0000313" key="3">
    <source>
        <dbReference type="Proteomes" id="UP000460287"/>
    </source>
</evidence>
<dbReference type="InterPro" id="IPR011089">
    <property type="entry name" value="GmrSD_C"/>
</dbReference>
<feature type="domain" description="GmrSD restriction endonucleases C-terminal" evidence="1">
    <location>
        <begin position="229"/>
        <end position="326"/>
    </location>
</feature>
<sequence length="342" mass="40288">MDADDNAQQIFESINSTGEKLTAADLIRNYIMMRRTNDEQETIYKKYWLKLEKIFPESKKLAEFIRFYLATKMYTLTTEKDLYQVFKDYWKALDGENKYLEILGEVLHYAQHFERLYLSEKQDPLGEQLLDFRKLQSFMPAPFAIRMLEHLRVGEISQDQAKHTLKILNTYLIRRYINWQDTSAISRFFPGYLKNVEAQVESNGNFEKYVDICIYYLVNDNKANSKFMPDDTQLRSYLETANAYSLSNIRWVLDKIESYKNQVPVDLFALNIEHVMPQTQNEYWASVSGLDEDEYTKVVNRLGNLTLAASLDNSKMGNKNFEEKNWKDSTGQIINDSLRKKS</sequence>
<dbReference type="Pfam" id="PF07510">
    <property type="entry name" value="GmrSD_C"/>
    <property type="match status" value="1"/>
</dbReference>
<name>A0A7X2N0Y3_9CLOT</name>
<evidence type="ECO:0000313" key="2">
    <source>
        <dbReference type="EMBL" id="MSR92678.1"/>
    </source>
</evidence>
<dbReference type="AlphaFoldDB" id="A0A7X2N0Y3"/>
<dbReference type="Proteomes" id="UP000460287">
    <property type="component" value="Unassembled WGS sequence"/>
</dbReference>
<dbReference type="PANTHER" id="PTHR35149:SF1">
    <property type="entry name" value="DUF5655 DOMAIN-CONTAINING PROTEIN"/>
    <property type="match status" value="1"/>
</dbReference>
<comment type="caution">
    <text evidence="2">The sequence shown here is derived from an EMBL/GenBank/DDBJ whole genome shotgun (WGS) entry which is preliminary data.</text>
</comment>
<dbReference type="PANTHER" id="PTHR35149">
    <property type="entry name" value="SLL5132 PROTEIN"/>
    <property type="match status" value="1"/>
</dbReference>
<evidence type="ECO:0000259" key="1">
    <source>
        <dbReference type="Pfam" id="PF07510"/>
    </source>
</evidence>
<protein>
    <submittedName>
        <fullName evidence="2">DUF262 domain-containing protein</fullName>
    </submittedName>
</protein>
<dbReference type="RefSeq" id="WP_154532796.1">
    <property type="nucleotide sequence ID" value="NZ_VULX01000045.1"/>
</dbReference>
<organism evidence="2 3">
    <name type="scientific">Inconstantimicrobium porci</name>
    <dbReference type="NCBI Taxonomy" id="2652291"/>
    <lineage>
        <taxon>Bacteria</taxon>
        <taxon>Bacillati</taxon>
        <taxon>Bacillota</taxon>
        <taxon>Clostridia</taxon>
        <taxon>Eubacteriales</taxon>
        <taxon>Clostridiaceae</taxon>
        <taxon>Inconstantimicrobium</taxon>
    </lineage>
</organism>